<evidence type="ECO:0000313" key="2">
    <source>
        <dbReference type="EMBL" id="TDZ18091.1"/>
    </source>
</evidence>
<dbReference type="InterPro" id="IPR008030">
    <property type="entry name" value="NmrA-like"/>
</dbReference>
<dbReference type="Pfam" id="PF05368">
    <property type="entry name" value="NmrA"/>
    <property type="match status" value="1"/>
</dbReference>
<dbReference type="Proteomes" id="UP000014480">
    <property type="component" value="Unassembled WGS sequence"/>
</dbReference>
<dbReference type="SUPFAM" id="SSF51735">
    <property type="entry name" value="NAD(P)-binding Rossmann-fold domains"/>
    <property type="match status" value="1"/>
</dbReference>
<dbReference type="OrthoDB" id="2735536at2759"/>
<reference evidence="3" key="1">
    <citation type="journal article" date="2013" name="New Phytol.">
        <title>Comparative genomic and transcriptomic analyses reveal the hemibiotrophic stage shift of Colletotrichum fungi.</title>
        <authorList>
            <person name="Gan P."/>
            <person name="Ikeda K."/>
            <person name="Irieda H."/>
            <person name="Narusaka M."/>
            <person name="O'Connell R.J."/>
            <person name="Narusaka Y."/>
            <person name="Takano Y."/>
            <person name="Kubo Y."/>
            <person name="Shirasu K."/>
        </authorList>
    </citation>
    <scope>NUCLEOTIDE SEQUENCE [LARGE SCALE GENOMIC DNA]</scope>
    <source>
        <strain evidence="3">104-T / ATCC 96160 / CBS 514.97 / LARS 414 / MAFF 240422</strain>
    </source>
</reference>
<feature type="domain" description="NmrA-like" evidence="1">
    <location>
        <begin position="3"/>
        <end position="49"/>
    </location>
</feature>
<comment type="caution">
    <text evidence="2">The sequence shown here is derived from an EMBL/GenBank/DDBJ whole genome shotgun (WGS) entry which is preliminary data.</text>
</comment>
<dbReference type="Gene3D" id="3.40.50.720">
    <property type="entry name" value="NAD(P)-binding Rossmann-like Domain"/>
    <property type="match status" value="1"/>
</dbReference>
<evidence type="ECO:0000313" key="3">
    <source>
        <dbReference type="Proteomes" id="UP000014480"/>
    </source>
</evidence>
<dbReference type="STRING" id="1213857.N4V5F6"/>
<sequence length="84" mass="8746">MTRVLVTGGTGFLAGHVINALLQRGHSVLATVRSEDKGAFSSIGNRNLEASSGFDTAGEEVLGMSWTSFEKTAVDSVTSLKDAS</sequence>
<dbReference type="EMBL" id="AMCV02000025">
    <property type="protein sequence ID" value="TDZ18091.1"/>
    <property type="molecule type" value="Genomic_DNA"/>
</dbReference>
<proteinExistence type="predicted"/>
<accession>N4V5F6</accession>
<name>N4V5F6_COLOR</name>
<keyword evidence="3" id="KW-1185">Reference proteome</keyword>
<dbReference type="HOGENOM" id="CLU_2527359_0_0_1"/>
<evidence type="ECO:0000259" key="1">
    <source>
        <dbReference type="Pfam" id="PF05368"/>
    </source>
</evidence>
<reference evidence="3" key="2">
    <citation type="journal article" date="2019" name="Mol. Plant Microbe Interact.">
        <title>Genome sequence resources for four phytopathogenic fungi from the Colletotrichum orbiculare species complex.</title>
        <authorList>
            <person name="Gan P."/>
            <person name="Tsushima A."/>
            <person name="Narusaka M."/>
            <person name="Narusaka Y."/>
            <person name="Takano Y."/>
            <person name="Kubo Y."/>
            <person name="Shirasu K."/>
        </authorList>
    </citation>
    <scope>GENOME REANNOTATION</scope>
    <source>
        <strain evidence="3">104-T / ATCC 96160 / CBS 514.97 / LARS 414 / MAFF 240422</strain>
    </source>
</reference>
<dbReference type="AlphaFoldDB" id="N4V5F6"/>
<organism evidence="2 3">
    <name type="scientific">Colletotrichum orbiculare (strain 104-T / ATCC 96160 / CBS 514.97 / LARS 414 / MAFF 240422)</name>
    <name type="common">Cucumber anthracnose fungus</name>
    <name type="synonym">Colletotrichum lagenarium</name>
    <dbReference type="NCBI Taxonomy" id="1213857"/>
    <lineage>
        <taxon>Eukaryota</taxon>
        <taxon>Fungi</taxon>
        <taxon>Dikarya</taxon>
        <taxon>Ascomycota</taxon>
        <taxon>Pezizomycotina</taxon>
        <taxon>Sordariomycetes</taxon>
        <taxon>Hypocreomycetidae</taxon>
        <taxon>Glomerellales</taxon>
        <taxon>Glomerellaceae</taxon>
        <taxon>Colletotrichum</taxon>
        <taxon>Colletotrichum orbiculare species complex</taxon>
    </lineage>
</organism>
<protein>
    <submittedName>
        <fullName evidence="2">Ketoreductase azaE</fullName>
    </submittedName>
</protein>
<gene>
    <name evidence="2" type="primary">azaE-1</name>
    <name evidence="2" type="ORF">Cob_v008841</name>
</gene>
<dbReference type="InterPro" id="IPR036291">
    <property type="entry name" value="NAD(P)-bd_dom_sf"/>
</dbReference>